<reference evidence="1 2" key="1">
    <citation type="submission" date="2016-10" db="EMBL/GenBank/DDBJ databases">
        <title>Genome sequence of the basidiomycete white-rot fungus Trametes pubescens.</title>
        <authorList>
            <person name="Makela M.R."/>
            <person name="Granchi Z."/>
            <person name="Peng M."/>
            <person name="De Vries R.P."/>
            <person name="Grigoriev I."/>
            <person name="Riley R."/>
            <person name="Hilden K."/>
        </authorList>
    </citation>
    <scope>NUCLEOTIDE SEQUENCE [LARGE SCALE GENOMIC DNA]</scope>
    <source>
        <strain evidence="1 2">FBCC735</strain>
    </source>
</reference>
<dbReference type="PANTHER" id="PTHR39596:SF2">
    <property type="entry name" value="HET DOMAIN PROTEIN (AFU_ORTHOLOGUE AFUA_1G17550)-RELATED"/>
    <property type="match status" value="1"/>
</dbReference>
<accession>A0A1M2VXI9</accession>
<dbReference type="STRING" id="154538.A0A1M2VXI9"/>
<dbReference type="Proteomes" id="UP000184267">
    <property type="component" value="Unassembled WGS sequence"/>
</dbReference>
<dbReference type="EMBL" id="MNAD01000493">
    <property type="protein sequence ID" value="OJT12319.1"/>
    <property type="molecule type" value="Genomic_DNA"/>
</dbReference>
<evidence type="ECO:0000313" key="2">
    <source>
        <dbReference type="Proteomes" id="UP000184267"/>
    </source>
</evidence>
<comment type="caution">
    <text evidence="1">The sequence shown here is derived from an EMBL/GenBank/DDBJ whole genome shotgun (WGS) entry which is preliminary data.</text>
</comment>
<organism evidence="1 2">
    <name type="scientific">Trametes pubescens</name>
    <name type="common">White-rot fungus</name>
    <dbReference type="NCBI Taxonomy" id="154538"/>
    <lineage>
        <taxon>Eukaryota</taxon>
        <taxon>Fungi</taxon>
        <taxon>Dikarya</taxon>
        <taxon>Basidiomycota</taxon>
        <taxon>Agaricomycotina</taxon>
        <taxon>Agaricomycetes</taxon>
        <taxon>Polyporales</taxon>
        <taxon>Polyporaceae</taxon>
        <taxon>Trametes</taxon>
    </lineage>
</organism>
<protein>
    <recommendedName>
        <fullName evidence="3">Heterokaryon incompatibility domain-containing protein</fullName>
    </recommendedName>
</protein>
<evidence type="ECO:0008006" key="3">
    <source>
        <dbReference type="Google" id="ProtNLM"/>
    </source>
</evidence>
<sequence>MESHHPLPFSGDSVSEQPPSRSVHRVHLSWEPLFPEISAIDIDINNTDVYYQLYCDALQYLRKYHSAGWPSCRCVTELTNLIWAGIEDIPRRCQGFGTLVNLMVDKFSDLDELSLETFLSTYDPNSVVDFLVFGVLVVHIIYNTLSSYTQVRRPEGTLRNNRDNTALWLSAMTFGLLEAVTRVRIPESVLVVPSGREGKQVLSGSRIRRFLTHFWMSKRREDDKKGQLEHGHQIVQLVKRALRALDEEVEEIASILMSGGYTGSGRDVIVGAVAFTVLPLYHIACKACAEWRDDPVMQDLASELGTLTKSRPFHLASIRFCRHALPIVGWCPNTISSDFLAKFMNLTWMSTLLQLPPYIRTSETEHKDCTEDACVFYTIANTEAYVPRHVDPACHCEYIRPPIEEIIGMLNYGIVPAVVYDGGRLHVQPATEGSYVAISHVWADGMGSTTEDGLPICVVVRIASLARGLHPETGAFWMDSLPTVTRRAFSSSTTVSVRNAQGKKSWEENLLRIATSGWIRRVWTLQEGLLNRNLYFEFEDGPTNVEYETGLKKAGSTTDTVYVHAWAPHETPSHWSLPQAAIFIWCMSHVPLIAFRTRYAAWKTDAKLDEHELISLLSLRSTTKAEDETVAISGLLSLDVGALLAITGPDAAPRRMREFLLQLFKVPIVLAVHATPRLRLPGFLWAPRELRRVPPAGFRTDSGPKGICTAFGLVAEYFVAPLREPYTHDLRRRDSTDASRDYFEVLHAHHEPSGTWFASTQIEAGESHCITFDALLFVDDVLPTNSLPVSCAAVCSVGPTHTGDYRAKASQSWCQKTPTSLRLPQQEFRHVASVVLTMLHMSSAIPRGYTMASRDVAWMGELSKGVLLLT</sequence>
<keyword evidence="2" id="KW-1185">Reference proteome</keyword>
<gene>
    <name evidence="1" type="ORF">TRAPUB_11094</name>
</gene>
<dbReference type="PANTHER" id="PTHR39596">
    <property type="match status" value="1"/>
</dbReference>
<dbReference type="OrthoDB" id="2426273at2759"/>
<proteinExistence type="predicted"/>
<evidence type="ECO:0000313" key="1">
    <source>
        <dbReference type="EMBL" id="OJT12319.1"/>
    </source>
</evidence>
<dbReference type="AlphaFoldDB" id="A0A1M2VXI9"/>
<name>A0A1M2VXI9_TRAPU</name>